<dbReference type="Proteomes" id="UP000583127">
    <property type="component" value="Unassembled WGS sequence"/>
</dbReference>
<feature type="region of interest" description="Disordered" evidence="3">
    <location>
        <begin position="116"/>
        <end position="164"/>
    </location>
</feature>
<protein>
    <recommendedName>
        <fullName evidence="2">UPF0178 protein HHL14_18945</fullName>
    </recommendedName>
</protein>
<organism evidence="4 5">
    <name type="scientific">Paraburkholderia antibiotica</name>
    <dbReference type="NCBI Taxonomy" id="2728839"/>
    <lineage>
        <taxon>Bacteria</taxon>
        <taxon>Pseudomonadati</taxon>
        <taxon>Pseudomonadota</taxon>
        <taxon>Betaproteobacteria</taxon>
        <taxon>Burkholderiales</taxon>
        <taxon>Burkholderiaceae</taxon>
        <taxon>Paraburkholderia</taxon>
    </lineage>
</organism>
<evidence type="ECO:0000256" key="1">
    <source>
        <dbReference type="ARBA" id="ARBA00008522"/>
    </source>
</evidence>
<dbReference type="CDD" id="cd18720">
    <property type="entry name" value="PIN_YqxD-like"/>
    <property type="match status" value="1"/>
</dbReference>
<dbReference type="NCBIfam" id="NF001095">
    <property type="entry name" value="PRK00124.1"/>
    <property type="match status" value="1"/>
</dbReference>
<dbReference type="PANTHER" id="PTHR35146:SF1">
    <property type="entry name" value="UPF0178 PROTEIN YAII"/>
    <property type="match status" value="1"/>
</dbReference>
<keyword evidence="5" id="KW-1185">Reference proteome</keyword>
<evidence type="ECO:0000256" key="2">
    <source>
        <dbReference type="HAMAP-Rule" id="MF_00489"/>
    </source>
</evidence>
<reference evidence="4 5" key="1">
    <citation type="submission" date="2020-04" db="EMBL/GenBank/DDBJ databases">
        <title>Paraburkholderia sp. G-4-1-8 isolated from soil.</title>
        <authorList>
            <person name="Dahal R.H."/>
        </authorList>
    </citation>
    <scope>NUCLEOTIDE SEQUENCE [LARGE SCALE GENOMIC DNA]</scope>
    <source>
        <strain evidence="4 5">G-4-1-8</strain>
    </source>
</reference>
<evidence type="ECO:0000256" key="3">
    <source>
        <dbReference type="SAM" id="MobiDB-lite"/>
    </source>
</evidence>
<gene>
    <name evidence="4" type="ORF">HHL14_18945</name>
</gene>
<dbReference type="Pfam" id="PF02639">
    <property type="entry name" value="DUF188"/>
    <property type="match status" value="1"/>
</dbReference>
<accession>A0A7X9ZZL3</accession>
<evidence type="ECO:0000313" key="4">
    <source>
        <dbReference type="EMBL" id="NML32903.1"/>
    </source>
</evidence>
<dbReference type="AlphaFoldDB" id="A0A7X9ZZL3"/>
<dbReference type="EMBL" id="JABBFZ010000011">
    <property type="protein sequence ID" value="NML32903.1"/>
    <property type="molecule type" value="Genomic_DNA"/>
</dbReference>
<sequence>MPIWVDADACPAVVKDMLYRAARRTGMPLTLVANTFLRVPPSPLIRAIQVPAGFDAADQLIVERAAAGDLVITADIPLAAQVLAKHAHALDPRGNWFTPGTIEERLRMRSMLDQLRSSGVDTGGPSAYSPRDGKSFAGELDRWLARQPPRSDAPTPHPDDEPPV</sequence>
<dbReference type="HAMAP" id="MF_00489">
    <property type="entry name" value="UPF0178"/>
    <property type="match status" value="1"/>
</dbReference>
<proteinExistence type="inferred from homology"/>
<feature type="compositionally biased region" description="Basic and acidic residues" evidence="3">
    <location>
        <begin position="131"/>
        <end position="144"/>
    </location>
</feature>
<dbReference type="RefSeq" id="WP_169499148.1">
    <property type="nucleotide sequence ID" value="NZ_JABBFZ010000011.1"/>
</dbReference>
<comment type="similarity">
    <text evidence="1 2">Belongs to the UPF0178 family.</text>
</comment>
<dbReference type="InterPro" id="IPR003791">
    <property type="entry name" value="UPF0178"/>
</dbReference>
<comment type="caution">
    <text evidence="4">The sequence shown here is derived from an EMBL/GenBank/DDBJ whole genome shotgun (WGS) entry which is preliminary data.</text>
</comment>
<dbReference type="PANTHER" id="PTHR35146">
    <property type="entry name" value="UPF0178 PROTEIN YAII"/>
    <property type="match status" value="1"/>
</dbReference>
<evidence type="ECO:0000313" key="5">
    <source>
        <dbReference type="Proteomes" id="UP000583127"/>
    </source>
</evidence>
<name>A0A7X9ZZL3_9BURK</name>